<feature type="binding site" evidence="5">
    <location>
        <position position="104"/>
    </location>
    <ligand>
        <name>substrate</name>
    </ligand>
</feature>
<dbReference type="PANTHER" id="PTHR43827">
    <property type="entry name" value="2,5-DIKETO-D-GLUCONIC ACID REDUCTASE"/>
    <property type="match status" value="1"/>
</dbReference>
<dbReference type="STRING" id="1118060.GCA_000311845_01636"/>
<protein>
    <submittedName>
        <fullName evidence="8">Oxidoreductase</fullName>
    </submittedName>
</protein>
<feature type="active site" description="Proton donor" evidence="4">
    <location>
        <position position="48"/>
    </location>
</feature>
<comment type="similarity">
    <text evidence="1">Belongs to the aldo/keto reductase family.</text>
</comment>
<dbReference type="FunFam" id="3.20.20.100:FF:000002">
    <property type="entry name" value="2,5-diketo-D-gluconic acid reductase A"/>
    <property type="match status" value="1"/>
</dbReference>
<dbReference type="SUPFAM" id="SSF51430">
    <property type="entry name" value="NAD(P)-linked oxidoreductase"/>
    <property type="match status" value="1"/>
</dbReference>
<keyword evidence="2" id="KW-0521">NADP</keyword>
<evidence type="ECO:0000313" key="9">
    <source>
        <dbReference type="Proteomes" id="UP000196560"/>
    </source>
</evidence>
<dbReference type="RefSeq" id="WP_087185890.1">
    <property type="nucleotide sequence ID" value="NZ_NFHO01000002.1"/>
</dbReference>
<dbReference type="InterPro" id="IPR023210">
    <property type="entry name" value="NADP_OxRdtase_dom"/>
</dbReference>
<evidence type="ECO:0000256" key="6">
    <source>
        <dbReference type="PIRSR" id="PIRSR000097-3"/>
    </source>
</evidence>
<reference evidence="9" key="1">
    <citation type="submission" date="2017-04" db="EMBL/GenBank/DDBJ databases">
        <title>Function of individual gut microbiota members based on whole genome sequencing of pure cultures obtained from chicken caecum.</title>
        <authorList>
            <person name="Medvecky M."/>
            <person name="Cejkova D."/>
            <person name="Polansky O."/>
            <person name="Karasova D."/>
            <person name="Kubasova T."/>
            <person name="Cizek A."/>
            <person name="Rychlik I."/>
        </authorList>
    </citation>
    <scope>NUCLEOTIDE SEQUENCE [LARGE SCALE GENOMIC DNA]</scope>
    <source>
        <strain evidence="9">An70</strain>
    </source>
</reference>
<dbReference type="Proteomes" id="UP000196560">
    <property type="component" value="Unassembled WGS sequence"/>
</dbReference>
<proteinExistence type="inferred from homology"/>
<dbReference type="GO" id="GO:0016616">
    <property type="term" value="F:oxidoreductase activity, acting on the CH-OH group of donors, NAD or NADP as acceptor"/>
    <property type="evidence" value="ECO:0007669"/>
    <property type="project" value="UniProtKB-ARBA"/>
</dbReference>
<organism evidence="8 9">
    <name type="scientific">Enorma massiliensis</name>
    <dbReference type="NCBI Taxonomy" id="1472761"/>
    <lineage>
        <taxon>Bacteria</taxon>
        <taxon>Bacillati</taxon>
        <taxon>Actinomycetota</taxon>
        <taxon>Coriobacteriia</taxon>
        <taxon>Coriobacteriales</taxon>
        <taxon>Coriobacteriaceae</taxon>
        <taxon>Enorma</taxon>
    </lineage>
</organism>
<dbReference type="PIRSF" id="PIRSF000097">
    <property type="entry name" value="AKR"/>
    <property type="match status" value="1"/>
</dbReference>
<dbReference type="PRINTS" id="PR00069">
    <property type="entry name" value="ALDKETRDTASE"/>
</dbReference>
<dbReference type="InterPro" id="IPR036812">
    <property type="entry name" value="NAD(P)_OxRdtase_dom_sf"/>
</dbReference>
<keyword evidence="3" id="KW-0560">Oxidoreductase</keyword>
<evidence type="ECO:0000259" key="7">
    <source>
        <dbReference type="Pfam" id="PF00248"/>
    </source>
</evidence>
<evidence type="ECO:0000256" key="2">
    <source>
        <dbReference type="ARBA" id="ARBA00022857"/>
    </source>
</evidence>
<dbReference type="PANTHER" id="PTHR43827:SF3">
    <property type="entry name" value="NADP-DEPENDENT OXIDOREDUCTASE DOMAIN-CONTAINING PROTEIN"/>
    <property type="match status" value="1"/>
</dbReference>
<dbReference type="PROSITE" id="PS00062">
    <property type="entry name" value="ALDOKETO_REDUCTASE_2"/>
    <property type="match status" value="1"/>
</dbReference>
<dbReference type="InterPro" id="IPR018170">
    <property type="entry name" value="Aldo/ket_reductase_CS"/>
</dbReference>
<dbReference type="Gene3D" id="3.20.20.100">
    <property type="entry name" value="NADP-dependent oxidoreductase domain"/>
    <property type="match status" value="1"/>
</dbReference>
<feature type="site" description="Lowers pKa of active site Tyr" evidence="6">
    <location>
        <position position="73"/>
    </location>
</feature>
<evidence type="ECO:0000256" key="1">
    <source>
        <dbReference type="ARBA" id="ARBA00007905"/>
    </source>
</evidence>
<accession>A0A1Y3U5Y5</accession>
<evidence type="ECO:0000256" key="4">
    <source>
        <dbReference type="PIRSR" id="PIRSR000097-1"/>
    </source>
</evidence>
<gene>
    <name evidence="8" type="ORF">B5G21_02490</name>
</gene>
<evidence type="ECO:0000313" key="8">
    <source>
        <dbReference type="EMBL" id="OUN44151.1"/>
    </source>
</evidence>
<dbReference type="Pfam" id="PF00248">
    <property type="entry name" value="Aldo_ket_red"/>
    <property type="match status" value="1"/>
</dbReference>
<dbReference type="InterPro" id="IPR020471">
    <property type="entry name" value="AKR"/>
</dbReference>
<dbReference type="EMBL" id="NFHO01000002">
    <property type="protein sequence ID" value="OUN44151.1"/>
    <property type="molecule type" value="Genomic_DNA"/>
</dbReference>
<sequence length="282" mass="31286">MEYLKLNNDVKMPVEGLGTFLMSPAEAEAASLAALEADYEHIDTANAYMNEKAVGRAIAKSGVARDKLFISTKLWPSVYEAGDAAIEGTLNRLGLDYVDMLILHQPVGNYLAAWKTMEKAYKEGKVRALGLSNFPQEKIAEVIDHAEVKPQLVTVECHPYFAQSDLREYLSQYGIVIEAWYPLGHGDKGLQEEPVFTKLAEKYGKTPAQVILRWNVQMGTSIIPGSKNPAHIADNADIFDFELTDEEMAEVAKLDGTKKYYEATEEALAGYLAIKPDFDAQE</sequence>
<evidence type="ECO:0000256" key="3">
    <source>
        <dbReference type="ARBA" id="ARBA00023002"/>
    </source>
</evidence>
<keyword evidence="9" id="KW-1185">Reference proteome</keyword>
<comment type="caution">
    <text evidence="8">The sequence shown here is derived from an EMBL/GenBank/DDBJ whole genome shotgun (WGS) entry which is preliminary data.</text>
</comment>
<evidence type="ECO:0000256" key="5">
    <source>
        <dbReference type="PIRSR" id="PIRSR000097-2"/>
    </source>
</evidence>
<dbReference type="AlphaFoldDB" id="A0A1Y3U5Y5"/>
<feature type="domain" description="NADP-dependent oxidoreductase" evidence="7">
    <location>
        <begin position="22"/>
        <end position="254"/>
    </location>
</feature>
<dbReference type="eggNOG" id="COG0656">
    <property type="taxonomic scope" value="Bacteria"/>
</dbReference>
<name>A0A1Y3U5Y5_9ACTN</name>